<protein>
    <submittedName>
        <fullName evidence="1">Uncharacterized protein</fullName>
    </submittedName>
</protein>
<sequence>MSILEFIVKTTALNSDVVVICDKQEVPSAITQATHPSAQPLLSDQLRPLRACSVLFSEQKAARGEH</sequence>
<proteinExistence type="predicted"/>
<comment type="caution">
    <text evidence="1">The sequence shown here is derived from an EMBL/GenBank/DDBJ whole genome shotgun (WGS) entry which is preliminary data.</text>
</comment>
<name>A0A4S3JMJ0_9EURO</name>
<evidence type="ECO:0000313" key="2">
    <source>
        <dbReference type="Proteomes" id="UP000308092"/>
    </source>
</evidence>
<dbReference type="Proteomes" id="UP000308092">
    <property type="component" value="Unassembled WGS sequence"/>
</dbReference>
<dbReference type="EMBL" id="SOSA01000105">
    <property type="protein sequence ID" value="THC96640.1"/>
    <property type="molecule type" value="Genomic_DNA"/>
</dbReference>
<keyword evidence="2" id="KW-1185">Reference proteome</keyword>
<evidence type="ECO:0000313" key="1">
    <source>
        <dbReference type="EMBL" id="THC96640.1"/>
    </source>
</evidence>
<gene>
    <name evidence="1" type="ORF">EYZ11_003890</name>
</gene>
<organism evidence="1 2">
    <name type="scientific">Aspergillus tanneri</name>
    <dbReference type="NCBI Taxonomy" id="1220188"/>
    <lineage>
        <taxon>Eukaryota</taxon>
        <taxon>Fungi</taxon>
        <taxon>Dikarya</taxon>
        <taxon>Ascomycota</taxon>
        <taxon>Pezizomycotina</taxon>
        <taxon>Eurotiomycetes</taxon>
        <taxon>Eurotiomycetidae</taxon>
        <taxon>Eurotiales</taxon>
        <taxon>Aspergillaceae</taxon>
        <taxon>Aspergillus</taxon>
        <taxon>Aspergillus subgen. Circumdati</taxon>
    </lineage>
</organism>
<dbReference type="VEuPathDB" id="FungiDB:EYZ11_003890"/>
<reference evidence="1 2" key="1">
    <citation type="submission" date="2019-03" db="EMBL/GenBank/DDBJ databases">
        <title>The genome sequence of a newly discovered highly antifungal drug resistant Aspergillus species, Aspergillus tanneri NIH 1004.</title>
        <authorList>
            <person name="Mounaud S."/>
            <person name="Singh I."/>
            <person name="Joardar V."/>
            <person name="Pakala S."/>
            <person name="Pakala S."/>
            <person name="Venepally P."/>
            <person name="Hoover J."/>
            <person name="Nierman W."/>
            <person name="Chung J."/>
            <person name="Losada L."/>
        </authorList>
    </citation>
    <scope>NUCLEOTIDE SEQUENCE [LARGE SCALE GENOMIC DNA]</scope>
    <source>
        <strain evidence="1 2">NIH1004</strain>
    </source>
</reference>
<dbReference type="AlphaFoldDB" id="A0A4S3JMJ0"/>
<accession>A0A4S3JMJ0</accession>